<organism evidence="2 3">
    <name type="scientific">Dendrothele bispora (strain CBS 962.96)</name>
    <dbReference type="NCBI Taxonomy" id="1314807"/>
    <lineage>
        <taxon>Eukaryota</taxon>
        <taxon>Fungi</taxon>
        <taxon>Dikarya</taxon>
        <taxon>Basidiomycota</taxon>
        <taxon>Agaricomycotina</taxon>
        <taxon>Agaricomycetes</taxon>
        <taxon>Agaricomycetidae</taxon>
        <taxon>Agaricales</taxon>
        <taxon>Agaricales incertae sedis</taxon>
        <taxon>Dendrothele</taxon>
    </lineage>
</organism>
<dbReference type="EMBL" id="ML179834">
    <property type="protein sequence ID" value="THU81154.1"/>
    <property type="molecule type" value="Genomic_DNA"/>
</dbReference>
<dbReference type="AlphaFoldDB" id="A0A4S8KYN5"/>
<evidence type="ECO:0000256" key="1">
    <source>
        <dbReference type="SAM" id="MobiDB-lite"/>
    </source>
</evidence>
<name>A0A4S8KYN5_DENBC</name>
<proteinExistence type="predicted"/>
<dbReference type="Proteomes" id="UP000297245">
    <property type="component" value="Unassembled WGS sequence"/>
</dbReference>
<gene>
    <name evidence="2" type="ORF">K435DRAFT_873625</name>
</gene>
<reference evidence="2 3" key="1">
    <citation type="journal article" date="2019" name="Nat. Ecol. Evol.">
        <title>Megaphylogeny resolves global patterns of mushroom evolution.</title>
        <authorList>
            <person name="Varga T."/>
            <person name="Krizsan K."/>
            <person name="Foldi C."/>
            <person name="Dima B."/>
            <person name="Sanchez-Garcia M."/>
            <person name="Sanchez-Ramirez S."/>
            <person name="Szollosi G.J."/>
            <person name="Szarkandi J.G."/>
            <person name="Papp V."/>
            <person name="Albert L."/>
            <person name="Andreopoulos W."/>
            <person name="Angelini C."/>
            <person name="Antonin V."/>
            <person name="Barry K.W."/>
            <person name="Bougher N.L."/>
            <person name="Buchanan P."/>
            <person name="Buyck B."/>
            <person name="Bense V."/>
            <person name="Catcheside P."/>
            <person name="Chovatia M."/>
            <person name="Cooper J."/>
            <person name="Damon W."/>
            <person name="Desjardin D."/>
            <person name="Finy P."/>
            <person name="Geml J."/>
            <person name="Haridas S."/>
            <person name="Hughes K."/>
            <person name="Justo A."/>
            <person name="Karasinski D."/>
            <person name="Kautmanova I."/>
            <person name="Kiss B."/>
            <person name="Kocsube S."/>
            <person name="Kotiranta H."/>
            <person name="LaButti K.M."/>
            <person name="Lechner B.E."/>
            <person name="Liimatainen K."/>
            <person name="Lipzen A."/>
            <person name="Lukacs Z."/>
            <person name="Mihaltcheva S."/>
            <person name="Morgado L.N."/>
            <person name="Niskanen T."/>
            <person name="Noordeloos M.E."/>
            <person name="Ohm R.A."/>
            <person name="Ortiz-Santana B."/>
            <person name="Ovrebo C."/>
            <person name="Racz N."/>
            <person name="Riley R."/>
            <person name="Savchenko A."/>
            <person name="Shiryaev A."/>
            <person name="Soop K."/>
            <person name="Spirin V."/>
            <person name="Szebenyi C."/>
            <person name="Tomsovsky M."/>
            <person name="Tulloss R.E."/>
            <person name="Uehling J."/>
            <person name="Grigoriev I.V."/>
            <person name="Vagvolgyi C."/>
            <person name="Papp T."/>
            <person name="Martin F.M."/>
            <person name="Miettinen O."/>
            <person name="Hibbett D.S."/>
            <person name="Nagy L.G."/>
        </authorList>
    </citation>
    <scope>NUCLEOTIDE SEQUENCE [LARGE SCALE GENOMIC DNA]</scope>
    <source>
        <strain evidence="2 3">CBS 962.96</strain>
    </source>
</reference>
<sequence>MEEEKAMDNAEPLGDIVTKVANASAPPSLVVSSHNSSPDSELFLSNCETIAVLSLAPGCHTLFHSNVFDIQKAGMYDLKDGGEQRAPSSKCPPGASSINAETVSQAARHWVPNMANEATHQCKSRLSPFIA</sequence>
<evidence type="ECO:0000313" key="3">
    <source>
        <dbReference type="Proteomes" id="UP000297245"/>
    </source>
</evidence>
<feature type="region of interest" description="Disordered" evidence="1">
    <location>
        <begin position="79"/>
        <end position="98"/>
    </location>
</feature>
<protein>
    <submittedName>
        <fullName evidence="2">Uncharacterized protein</fullName>
    </submittedName>
</protein>
<accession>A0A4S8KYN5</accession>
<keyword evidence="3" id="KW-1185">Reference proteome</keyword>
<evidence type="ECO:0000313" key="2">
    <source>
        <dbReference type="EMBL" id="THU81154.1"/>
    </source>
</evidence>